<dbReference type="OrthoDB" id="6067390at2759"/>
<protein>
    <submittedName>
        <fullName evidence="1">Uncharacterized protein</fullName>
    </submittedName>
</protein>
<dbReference type="AlphaFoldDB" id="A0A8K0CB03"/>
<reference evidence="1" key="1">
    <citation type="submission" date="2019-08" db="EMBL/GenBank/DDBJ databases">
        <title>The genome of the North American firefly Photinus pyralis.</title>
        <authorList>
            <consortium name="Photinus pyralis genome working group"/>
            <person name="Fallon T.R."/>
            <person name="Sander Lower S.E."/>
            <person name="Weng J.-K."/>
        </authorList>
    </citation>
    <scope>NUCLEOTIDE SEQUENCE</scope>
    <source>
        <strain evidence="1">TRF0915ILg1</strain>
        <tissue evidence="1">Whole body</tissue>
    </source>
</reference>
<feature type="non-terminal residue" evidence="1">
    <location>
        <position position="92"/>
    </location>
</feature>
<evidence type="ECO:0000313" key="1">
    <source>
        <dbReference type="EMBL" id="KAF2880390.1"/>
    </source>
</evidence>
<accession>A0A8K0CB03</accession>
<dbReference type="EMBL" id="VTPC01090975">
    <property type="protein sequence ID" value="KAF2880390.1"/>
    <property type="molecule type" value="Genomic_DNA"/>
</dbReference>
<comment type="caution">
    <text evidence="1">The sequence shown here is derived from an EMBL/GenBank/DDBJ whole genome shotgun (WGS) entry which is preliminary data.</text>
</comment>
<organism evidence="1 2">
    <name type="scientific">Ignelater luminosus</name>
    <name type="common">Cucubano</name>
    <name type="synonym">Pyrophorus luminosus</name>
    <dbReference type="NCBI Taxonomy" id="2038154"/>
    <lineage>
        <taxon>Eukaryota</taxon>
        <taxon>Metazoa</taxon>
        <taxon>Ecdysozoa</taxon>
        <taxon>Arthropoda</taxon>
        <taxon>Hexapoda</taxon>
        <taxon>Insecta</taxon>
        <taxon>Pterygota</taxon>
        <taxon>Neoptera</taxon>
        <taxon>Endopterygota</taxon>
        <taxon>Coleoptera</taxon>
        <taxon>Polyphaga</taxon>
        <taxon>Elateriformia</taxon>
        <taxon>Elateroidea</taxon>
        <taxon>Elateridae</taxon>
        <taxon>Agrypninae</taxon>
        <taxon>Pyrophorini</taxon>
        <taxon>Ignelater</taxon>
    </lineage>
</organism>
<sequence>MAEHWKKIVNVTMRMMKEFGGATVKLSTSPIVAAKAAAAESGGSRKMKFPYTLTAKIVQFPWLFYIKNNWVYRYYFISVILCLPIFKKISGV</sequence>
<evidence type="ECO:0000313" key="2">
    <source>
        <dbReference type="Proteomes" id="UP000801492"/>
    </source>
</evidence>
<dbReference type="Proteomes" id="UP000801492">
    <property type="component" value="Unassembled WGS sequence"/>
</dbReference>
<gene>
    <name evidence="1" type="ORF">ILUMI_25783</name>
</gene>
<name>A0A8K0CB03_IGNLU</name>
<keyword evidence="2" id="KW-1185">Reference proteome</keyword>
<proteinExistence type="predicted"/>